<gene>
    <name evidence="1" type="ORF">GPJ16_18820</name>
</gene>
<dbReference type="Proteomes" id="UP000799330">
    <property type="component" value="Unassembled WGS sequence"/>
</dbReference>
<reference evidence="1" key="1">
    <citation type="journal article" date="2019" name="Mol. Ecol.">
        <title>Genome evolution and host-microbiome shifts correspond with intraspecific niche divergence within harmful algal bloom-forming Microcystis aeruginosa.</title>
        <authorList>
            <person name="Jackrel S.L."/>
            <person name="White J.D."/>
            <person name="Evans J.T."/>
            <person name="Buffin K."/>
            <person name="Hayden K."/>
            <person name="Sarnelle O."/>
            <person name="Denef V.J."/>
        </authorList>
    </citation>
    <scope>NUCLEOTIDE SEQUENCE</scope>
    <source>
        <strain evidence="1">G11-04</strain>
    </source>
</reference>
<organism evidence="1 2">
    <name type="scientific">Microcystis aeruginosa G11-04</name>
    <dbReference type="NCBI Taxonomy" id="2685956"/>
    <lineage>
        <taxon>Bacteria</taxon>
        <taxon>Bacillati</taxon>
        <taxon>Cyanobacteriota</taxon>
        <taxon>Cyanophyceae</taxon>
        <taxon>Oscillatoriophycideae</taxon>
        <taxon>Chroococcales</taxon>
        <taxon>Microcystaceae</taxon>
        <taxon>Microcystis</taxon>
    </lineage>
</organism>
<protein>
    <submittedName>
        <fullName evidence="1">Uncharacterized protein</fullName>
    </submittedName>
</protein>
<accession>A0A966G3I4</accession>
<comment type="caution">
    <text evidence="1">The sequence shown here is derived from an EMBL/GenBank/DDBJ whole genome shotgun (WGS) entry which is preliminary data.</text>
</comment>
<dbReference type="AlphaFoldDB" id="A0A966G3I4"/>
<evidence type="ECO:0000313" key="1">
    <source>
        <dbReference type="EMBL" id="NCS58830.1"/>
    </source>
</evidence>
<dbReference type="EMBL" id="JAADAI010000302">
    <property type="protein sequence ID" value="NCS58830.1"/>
    <property type="molecule type" value="Genomic_DNA"/>
</dbReference>
<sequence>MTRDTLHTSTRVLPGNKIEIQTPELAVGEIVEVFIVSSIPENYQDKNESDPLTGLFRGSSDLATQSEEDVTENTKNIEQLDNAQNITTLGFGEFIQKFRQEHNLAQEGIEPEELLKEVRDLSSGREVIW</sequence>
<name>A0A966G3I4_MICAE</name>
<evidence type="ECO:0000313" key="2">
    <source>
        <dbReference type="Proteomes" id="UP000799330"/>
    </source>
</evidence>
<proteinExistence type="predicted"/>